<evidence type="ECO:0000256" key="1">
    <source>
        <dbReference type="ARBA" id="ARBA00000085"/>
    </source>
</evidence>
<dbReference type="CDD" id="cd00082">
    <property type="entry name" value="HisKA"/>
    <property type="match status" value="1"/>
</dbReference>
<dbReference type="SUPFAM" id="SSF47384">
    <property type="entry name" value="Homodimeric domain of signal transducing histidine kinase"/>
    <property type="match status" value="1"/>
</dbReference>
<dbReference type="InterPro" id="IPR005467">
    <property type="entry name" value="His_kinase_dom"/>
</dbReference>
<dbReference type="STRING" id="1612308.SAMN05444581_101111"/>
<keyword evidence="9" id="KW-0547">Nucleotide-binding</keyword>
<feature type="domain" description="HAMP" evidence="17">
    <location>
        <begin position="200"/>
        <end position="251"/>
    </location>
</feature>
<dbReference type="EMBL" id="FOSN01000001">
    <property type="protein sequence ID" value="SFJ98838.1"/>
    <property type="molecule type" value="Genomic_DNA"/>
</dbReference>
<evidence type="ECO:0000256" key="5">
    <source>
        <dbReference type="ARBA" id="ARBA00022519"/>
    </source>
</evidence>
<evidence type="ECO:0000256" key="12">
    <source>
        <dbReference type="ARBA" id="ARBA00022989"/>
    </source>
</evidence>
<dbReference type="EC" id="2.7.13.3" evidence="3"/>
<dbReference type="Pfam" id="PF02518">
    <property type="entry name" value="HATPase_c"/>
    <property type="match status" value="1"/>
</dbReference>
<feature type="domain" description="Histidine kinase" evidence="16">
    <location>
        <begin position="259"/>
        <end position="455"/>
    </location>
</feature>
<evidence type="ECO:0000259" key="16">
    <source>
        <dbReference type="PROSITE" id="PS50109"/>
    </source>
</evidence>
<comment type="subcellular location">
    <subcellularLocation>
        <location evidence="2">Cell inner membrane</location>
        <topology evidence="2">Multi-pass membrane protein</topology>
    </subcellularLocation>
</comment>
<evidence type="ECO:0000256" key="9">
    <source>
        <dbReference type="ARBA" id="ARBA00022741"/>
    </source>
</evidence>
<keyword evidence="14 15" id="KW-0472">Membrane</keyword>
<evidence type="ECO:0000256" key="4">
    <source>
        <dbReference type="ARBA" id="ARBA00022475"/>
    </source>
</evidence>
<dbReference type="PANTHER" id="PTHR44936:SF5">
    <property type="entry name" value="SENSOR HISTIDINE KINASE ENVZ"/>
    <property type="match status" value="1"/>
</dbReference>
<keyword evidence="19" id="KW-1185">Reference proteome</keyword>
<dbReference type="InterPro" id="IPR003594">
    <property type="entry name" value="HATPase_dom"/>
</dbReference>
<reference evidence="18 19" key="1">
    <citation type="submission" date="2016-10" db="EMBL/GenBank/DDBJ databases">
        <authorList>
            <person name="de Groot N.N."/>
        </authorList>
    </citation>
    <scope>NUCLEOTIDE SEQUENCE [LARGE SCALE GENOMIC DNA]</scope>
    <source>
        <strain evidence="18 19">NE2</strain>
    </source>
</reference>
<keyword evidence="8 15" id="KW-0812">Transmembrane</keyword>
<dbReference type="GO" id="GO:0005886">
    <property type="term" value="C:plasma membrane"/>
    <property type="evidence" value="ECO:0007669"/>
    <property type="project" value="UniProtKB-SubCell"/>
</dbReference>
<evidence type="ECO:0000256" key="8">
    <source>
        <dbReference type="ARBA" id="ARBA00022692"/>
    </source>
</evidence>
<protein>
    <recommendedName>
        <fullName evidence="3">histidine kinase</fullName>
        <ecNumber evidence="3">2.7.13.3</ecNumber>
    </recommendedName>
</protein>
<gene>
    <name evidence="18" type="ORF">SAMN05444581_101111</name>
</gene>
<evidence type="ECO:0000256" key="15">
    <source>
        <dbReference type="SAM" id="Phobius"/>
    </source>
</evidence>
<dbReference type="Gene3D" id="1.10.287.130">
    <property type="match status" value="1"/>
</dbReference>
<feature type="transmembrane region" description="Helical" evidence="15">
    <location>
        <begin position="178"/>
        <end position="199"/>
    </location>
</feature>
<feature type="transmembrane region" description="Helical" evidence="15">
    <location>
        <begin position="31"/>
        <end position="55"/>
    </location>
</feature>
<dbReference type="OrthoDB" id="9804645at2"/>
<keyword evidence="6" id="KW-0597">Phosphoprotein</keyword>
<dbReference type="AlphaFoldDB" id="A0A1I3VTV3"/>
<evidence type="ECO:0000256" key="14">
    <source>
        <dbReference type="ARBA" id="ARBA00023136"/>
    </source>
</evidence>
<keyword evidence="11" id="KW-0067">ATP-binding</keyword>
<dbReference type="InterPro" id="IPR036890">
    <property type="entry name" value="HATPase_C_sf"/>
</dbReference>
<dbReference type="InterPro" id="IPR003661">
    <property type="entry name" value="HisK_dim/P_dom"/>
</dbReference>
<keyword evidence="13" id="KW-0902">Two-component regulatory system</keyword>
<dbReference type="PROSITE" id="PS50885">
    <property type="entry name" value="HAMP"/>
    <property type="match status" value="1"/>
</dbReference>
<evidence type="ECO:0000313" key="19">
    <source>
        <dbReference type="Proteomes" id="UP000198755"/>
    </source>
</evidence>
<dbReference type="RefSeq" id="WP_091675868.1">
    <property type="nucleotide sequence ID" value="NZ_FOSN01000001.1"/>
</dbReference>
<evidence type="ECO:0000256" key="13">
    <source>
        <dbReference type="ARBA" id="ARBA00023012"/>
    </source>
</evidence>
<keyword evidence="10 18" id="KW-0418">Kinase</keyword>
<dbReference type="Pfam" id="PF00512">
    <property type="entry name" value="HisKA"/>
    <property type="match status" value="1"/>
</dbReference>
<evidence type="ECO:0000256" key="2">
    <source>
        <dbReference type="ARBA" id="ARBA00004429"/>
    </source>
</evidence>
<dbReference type="PROSITE" id="PS50109">
    <property type="entry name" value="HIS_KIN"/>
    <property type="match status" value="1"/>
</dbReference>
<keyword evidence="7" id="KW-0808">Transferase</keyword>
<keyword evidence="12 15" id="KW-1133">Transmembrane helix</keyword>
<dbReference type="InterPro" id="IPR050980">
    <property type="entry name" value="2C_sensor_his_kinase"/>
</dbReference>
<evidence type="ECO:0000313" key="18">
    <source>
        <dbReference type="EMBL" id="SFJ98838.1"/>
    </source>
</evidence>
<dbReference type="InterPro" id="IPR003660">
    <property type="entry name" value="HAMP_dom"/>
</dbReference>
<dbReference type="PANTHER" id="PTHR44936">
    <property type="entry name" value="SENSOR PROTEIN CREC"/>
    <property type="match status" value="1"/>
</dbReference>
<keyword evidence="4" id="KW-1003">Cell membrane</keyword>
<dbReference type="GO" id="GO:0005524">
    <property type="term" value="F:ATP binding"/>
    <property type="evidence" value="ECO:0007669"/>
    <property type="project" value="UniProtKB-KW"/>
</dbReference>
<dbReference type="SUPFAM" id="SSF55874">
    <property type="entry name" value="ATPase domain of HSP90 chaperone/DNA topoisomerase II/histidine kinase"/>
    <property type="match status" value="1"/>
</dbReference>
<proteinExistence type="predicted"/>
<dbReference type="InterPro" id="IPR036097">
    <property type="entry name" value="HisK_dim/P_sf"/>
</dbReference>
<dbReference type="PRINTS" id="PR00344">
    <property type="entry name" value="BCTRLSENSOR"/>
</dbReference>
<dbReference type="GO" id="GO:0000155">
    <property type="term" value="F:phosphorelay sensor kinase activity"/>
    <property type="evidence" value="ECO:0007669"/>
    <property type="project" value="InterPro"/>
</dbReference>
<accession>A0A1I3VTV3</accession>
<evidence type="ECO:0000256" key="10">
    <source>
        <dbReference type="ARBA" id="ARBA00022777"/>
    </source>
</evidence>
<sequence length="455" mass="51143">MSLSLQTSFARPRAWWRGFWRKAAVVAPRGLYARSALIVIAPMVILQGVLAYVFMERDWQRFTTRLSTVLTQDLAAIIDLYDSNPEEANRVLLARIARDRLKIDIEFLPLGPLPPALPKPFFSIVDAALSNEIRRQIHRPFWLDTVGRSTFIEIRIQLEGAILRAVAYRSAAYASNSYIFLLWMVGTSFVLIVVAIVFLRNQIKPILLLADAAEAFGKGRDPDFRPVGAPEVRQAGFAFIEMKRRIERAFDQRTTMLNGVSHDLRTILTRFKLSLALMRQTDETQDLQKDVDEMQRMLEAYLAFARGAAGEIAAQIDMHDFLEDLRLDAERHGYDLKVEYSGDPIVAVRPDAFKRCLANLIGNARSHAKKIAVTATRDQRFLTLHVDDDGPGIPADRREDVFRPFFRLDEARNQDEGGTGLGLAIALDIARSHGGDISLTDSPSGGLRATVRVPV</sequence>
<organism evidence="18 19">
    <name type="scientific">Methylocapsa palsarum</name>
    <dbReference type="NCBI Taxonomy" id="1612308"/>
    <lineage>
        <taxon>Bacteria</taxon>
        <taxon>Pseudomonadati</taxon>
        <taxon>Pseudomonadota</taxon>
        <taxon>Alphaproteobacteria</taxon>
        <taxon>Hyphomicrobiales</taxon>
        <taxon>Beijerinckiaceae</taxon>
        <taxon>Methylocapsa</taxon>
    </lineage>
</organism>
<evidence type="ECO:0000256" key="6">
    <source>
        <dbReference type="ARBA" id="ARBA00022553"/>
    </source>
</evidence>
<evidence type="ECO:0000256" key="11">
    <source>
        <dbReference type="ARBA" id="ARBA00022840"/>
    </source>
</evidence>
<evidence type="ECO:0000256" key="3">
    <source>
        <dbReference type="ARBA" id="ARBA00012438"/>
    </source>
</evidence>
<dbReference type="Proteomes" id="UP000198755">
    <property type="component" value="Unassembled WGS sequence"/>
</dbReference>
<dbReference type="InterPro" id="IPR004358">
    <property type="entry name" value="Sig_transdc_His_kin-like_C"/>
</dbReference>
<dbReference type="SMART" id="SM00387">
    <property type="entry name" value="HATPase_c"/>
    <property type="match status" value="1"/>
</dbReference>
<dbReference type="SMART" id="SM00388">
    <property type="entry name" value="HisKA"/>
    <property type="match status" value="1"/>
</dbReference>
<evidence type="ECO:0000259" key="17">
    <source>
        <dbReference type="PROSITE" id="PS50885"/>
    </source>
</evidence>
<dbReference type="Gene3D" id="3.30.565.10">
    <property type="entry name" value="Histidine kinase-like ATPase, C-terminal domain"/>
    <property type="match status" value="1"/>
</dbReference>
<keyword evidence="5" id="KW-0997">Cell inner membrane</keyword>
<comment type="catalytic activity">
    <reaction evidence="1">
        <text>ATP + protein L-histidine = ADP + protein N-phospho-L-histidine.</text>
        <dbReference type="EC" id="2.7.13.3"/>
    </reaction>
</comment>
<name>A0A1I3VTV3_9HYPH</name>
<evidence type="ECO:0000256" key="7">
    <source>
        <dbReference type="ARBA" id="ARBA00022679"/>
    </source>
</evidence>